<dbReference type="EMBL" id="SDAM02000368">
    <property type="protein sequence ID" value="KAH6824311.1"/>
    <property type="molecule type" value="Genomic_DNA"/>
</dbReference>
<dbReference type="GO" id="GO:0016301">
    <property type="term" value="F:kinase activity"/>
    <property type="evidence" value="ECO:0007669"/>
    <property type="project" value="UniProtKB-KW"/>
</dbReference>
<comment type="caution">
    <text evidence="1">The sequence shown here is derived from an EMBL/GenBank/DDBJ whole genome shotgun (WGS) entry which is preliminary data.</text>
</comment>
<protein>
    <submittedName>
        <fullName evidence="1">Protein kinase superfamily protein</fullName>
    </submittedName>
</protein>
<keyword evidence="1" id="KW-0418">Kinase</keyword>
<dbReference type="Proteomes" id="UP001190926">
    <property type="component" value="Unassembled WGS sequence"/>
</dbReference>
<evidence type="ECO:0000313" key="1">
    <source>
        <dbReference type="EMBL" id="KAH6824311.1"/>
    </source>
</evidence>
<sequence length="118" mass="14013">MLRLDFKEFQEKVSGQLRPWQRSFQFWVRAVDIYTGYKVFQVRVNFEKDAMKREAMWENQHQLAASYNICPNTTVLLLCLLEWIGALLQLDNLCYILDDVCCSGYLVIFEMIVLSDQF</sequence>
<proteinExistence type="predicted"/>
<organism evidence="1 2">
    <name type="scientific">Perilla frutescens var. hirtella</name>
    <name type="common">Perilla citriodora</name>
    <name type="synonym">Perilla setoyensis</name>
    <dbReference type="NCBI Taxonomy" id="608512"/>
    <lineage>
        <taxon>Eukaryota</taxon>
        <taxon>Viridiplantae</taxon>
        <taxon>Streptophyta</taxon>
        <taxon>Embryophyta</taxon>
        <taxon>Tracheophyta</taxon>
        <taxon>Spermatophyta</taxon>
        <taxon>Magnoliopsida</taxon>
        <taxon>eudicotyledons</taxon>
        <taxon>Gunneridae</taxon>
        <taxon>Pentapetalae</taxon>
        <taxon>asterids</taxon>
        <taxon>lamiids</taxon>
        <taxon>Lamiales</taxon>
        <taxon>Lamiaceae</taxon>
        <taxon>Nepetoideae</taxon>
        <taxon>Elsholtzieae</taxon>
        <taxon>Perilla</taxon>
    </lineage>
</organism>
<reference evidence="1 2" key="1">
    <citation type="journal article" date="2021" name="Nat. Commun.">
        <title>Incipient diploidization of the medicinal plant Perilla within 10,000 years.</title>
        <authorList>
            <person name="Zhang Y."/>
            <person name="Shen Q."/>
            <person name="Leng L."/>
            <person name="Zhang D."/>
            <person name="Chen S."/>
            <person name="Shi Y."/>
            <person name="Ning Z."/>
            <person name="Chen S."/>
        </authorList>
    </citation>
    <scope>NUCLEOTIDE SEQUENCE [LARGE SCALE GENOMIC DNA]</scope>
    <source>
        <strain evidence="2">cv. PC099</strain>
    </source>
</reference>
<accession>A0AAD4IZI6</accession>
<dbReference type="AlphaFoldDB" id="A0AAD4IZI6"/>
<evidence type="ECO:0000313" key="2">
    <source>
        <dbReference type="Proteomes" id="UP001190926"/>
    </source>
</evidence>
<name>A0AAD4IZI6_PERFH</name>
<keyword evidence="2" id="KW-1185">Reference proteome</keyword>
<keyword evidence="1" id="KW-0808">Transferase</keyword>
<gene>
    <name evidence="1" type="ORF">C2S53_019194</name>
</gene>